<protein>
    <submittedName>
        <fullName evidence="2">Uncharacterized protein</fullName>
    </submittedName>
</protein>
<reference evidence="3" key="1">
    <citation type="submission" date="2019-04" db="EMBL/GenBank/DDBJ databases">
        <title>Friends and foes A comparative genomics studyof 23 Aspergillus species from section Flavi.</title>
        <authorList>
            <consortium name="DOE Joint Genome Institute"/>
            <person name="Kjaerbolling I."/>
            <person name="Vesth T."/>
            <person name="Frisvad J.C."/>
            <person name="Nybo J.L."/>
            <person name="Theobald S."/>
            <person name="Kildgaard S."/>
            <person name="Isbrandt T."/>
            <person name="Kuo A."/>
            <person name="Sato A."/>
            <person name="Lyhne E.K."/>
            <person name="Kogle M.E."/>
            <person name="Wiebenga A."/>
            <person name="Kun R.S."/>
            <person name="Lubbers R.J."/>
            <person name="Makela M.R."/>
            <person name="Barry K."/>
            <person name="Chovatia M."/>
            <person name="Clum A."/>
            <person name="Daum C."/>
            <person name="Haridas S."/>
            <person name="He G."/>
            <person name="LaButti K."/>
            <person name="Lipzen A."/>
            <person name="Mondo S."/>
            <person name="Riley R."/>
            <person name="Salamov A."/>
            <person name="Simmons B.A."/>
            <person name="Magnuson J.K."/>
            <person name="Henrissat B."/>
            <person name="Mortensen U.H."/>
            <person name="Larsen T.O."/>
            <person name="Devries R.P."/>
            <person name="Grigoriev I.V."/>
            <person name="Machida M."/>
            <person name="Baker S.E."/>
            <person name="Andersen M.R."/>
        </authorList>
    </citation>
    <scope>NUCLEOTIDE SEQUENCE [LARGE SCALE GENOMIC DNA]</scope>
    <source>
        <strain evidence="3">CBS 553.77</strain>
    </source>
</reference>
<dbReference type="EMBL" id="ML739072">
    <property type="protein sequence ID" value="KAE8354438.1"/>
    <property type="molecule type" value="Genomic_DNA"/>
</dbReference>
<evidence type="ECO:0000256" key="1">
    <source>
        <dbReference type="SAM" id="Phobius"/>
    </source>
</evidence>
<sequence>MIDLMESDLPCLFYLHFSTAPFSLICVLCFPLLPWRYTLQSFHSVLFLSLFLLPLPFSVCPLLHLCSIFVAYPSYWDEDLCSQFRKVRHHKCPWLSFVCTMYFVCGSLYPIPDSGKSHVPSVTVDRHKASQTLRPSYRVPRVSRDNLHHPTGRWI</sequence>
<keyword evidence="1" id="KW-0812">Transmembrane</keyword>
<gene>
    <name evidence="2" type="ORF">BDV28DRAFT_83551</name>
</gene>
<organism evidence="2 3">
    <name type="scientific">Aspergillus coremiiformis</name>
    <dbReference type="NCBI Taxonomy" id="138285"/>
    <lineage>
        <taxon>Eukaryota</taxon>
        <taxon>Fungi</taxon>
        <taxon>Dikarya</taxon>
        <taxon>Ascomycota</taxon>
        <taxon>Pezizomycotina</taxon>
        <taxon>Eurotiomycetes</taxon>
        <taxon>Eurotiomycetidae</taxon>
        <taxon>Eurotiales</taxon>
        <taxon>Aspergillaceae</taxon>
        <taxon>Aspergillus</taxon>
        <taxon>Aspergillus subgen. Circumdati</taxon>
    </lineage>
</organism>
<name>A0A5N6ZAI9_9EURO</name>
<keyword evidence="1" id="KW-1133">Transmembrane helix</keyword>
<feature type="transmembrane region" description="Helical" evidence="1">
    <location>
        <begin position="92"/>
        <end position="111"/>
    </location>
</feature>
<dbReference type="Proteomes" id="UP000327118">
    <property type="component" value="Unassembled WGS sequence"/>
</dbReference>
<feature type="transmembrane region" description="Helical" evidence="1">
    <location>
        <begin position="45"/>
        <end position="72"/>
    </location>
</feature>
<keyword evidence="3" id="KW-1185">Reference proteome</keyword>
<evidence type="ECO:0000313" key="3">
    <source>
        <dbReference type="Proteomes" id="UP000327118"/>
    </source>
</evidence>
<dbReference type="AlphaFoldDB" id="A0A5N6ZAI9"/>
<feature type="transmembrane region" description="Helical" evidence="1">
    <location>
        <begin position="12"/>
        <end position="33"/>
    </location>
</feature>
<accession>A0A5N6ZAI9</accession>
<evidence type="ECO:0000313" key="2">
    <source>
        <dbReference type="EMBL" id="KAE8354438.1"/>
    </source>
</evidence>
<proteinExistence type="predicted"/>
<keyword evidence="1" id="KW-0472">Membrane</keyword>